<proteinExistence type="predicted"/>
<evidence type="ECO:0000313" key="2">
    <source>
        <dbReference type="Proteomes" id="UP000821845"/>
    </source>
</evidence>
<accession>A0ACB7SE82</accession>
<sequence length="103" mass="11312">MLRKSGAVSVVSARLSRARPSRPVRCSHPQCQRGGAGASRPVGEQVAVRVRHAGLPQGHQEAAATLFLLASLVDEPLEHCDVNRPYIHARDTFRHARSLIRFL</sequence>
<name>A0ACB7SE82_HYAAI</name>
<dbReference type="EMBL" id="CM023484">
    <property type="protein sequence ID" value="KAH6933038.1"/>
    <property type="molecule type" value="Genomic_DNA"/>
</dbReference>
<organism evidence="1 2">
    <name type="scientific">Hyalomma asiaticum</name>
    <name type="common">Tick</name>
    <dbReference type="NCBI Taxonomy" id="266040"/>
    <lineage>
        <taxon>Eukaryota</taxon>
        <taxon>Metazoa</taxon>
        <taxon>Ecdysozoa</taxon>
        <taxon>Arthropoda</taxon>
        <taxon>Chelicerata</taxon>
        <taxon>Arachnida</taxon>
        <taxon>Acari</taxon>
        <taxon>Parasitiformes</taxon>
        <taxon>Ixodida</taxon>
        <taxon>Ixodoidea</taxon>
        <taxon>Ixodidae</taxon>
        <taxon>Hyalomminae</taxon>
        <taxon>Hyalomma</taxon>
    </lineage>
</organism>
<keyword evidence="2" id="KW-1185">Reference proteome</keyword>
<evidence type="ECO:0000313" key="1">
    <source>
        <dbReference type="EMBL" id="KAH6933038.1"/>
    </source>
</evidence>
<gene>
    <name evidence="1" type="ORF">HPB50_011581</name>
</gene>
<reference evidence="1" key="1">
    <citation type="submission" date="2020-05" db="EMBL/GenBank/DDBJ databases">
        <title>Large-scale comparative analyses of tick genomes elucidate their genetic diversity and vector capacities.</title>
        <authorList>
            <person name="Jia N."/>
            <person name="Wang J."/>
            <person name="Shi W."/>
            <person name="Du L."/>
            <person name="Sun Y."/>
            <person name="Zhan W."/>
            <person name="Jiang J."/>
            <person name="Wang Q."/>
            <person name="Zhang B."/>
            <person name="Ji P."/>
            <person name="Sakyi L.B."/>
            <person name="Cui X."/>
            <person name="Yuan T."/>
            <person name="Jiang B."/>
            <person name="Yang W."/>
            <person name="Lam T.T.-Y."/>
            <person name="Chang Q."/>
            <person name="Ding S."/>
            <person name="Wang X."/>
            <person name="Zhu J."/>
            <person name="Ruan X."/>
            <person name="Zhao L."/>
            <person name="Wei J."/>
            <person name="Que T."/>
            <person name="Du C."/>
            <person name="Cheng J."/>
            <person name="Dai P."/>
            <person name="Han X."/>
            <person name="Huang E."/>
            <person name="Gao Y."/>
            <person name="Liu J."/>
            <person name="Shao H."/>
            <person name="Ye R."/>
            <person name="Li L."/>
            <person name="Wei W."/>
            <person name="Wang X."/>
            <person name="Wang C."/>
            <person name="Yang T."/>
            <person name="Huo Q."/>
            <person name="Li W."/>
            <person name="Guo W."/>
            <person name="Chen H."/>
            <person name="Zhou L."/>
            <person name="Ni X."/>
            <person name="Tian J."/>
            <person name="Zhou Y."/>
            <person name="Sheng Y."/>
            <person name="Liu T."/>
            <person name="Pan Y."/>
            <person name="Xia L."/>
            <person name="Li J."/>
            <person name="Zhao F."/>
            <person name="Cao W."/>
        </authorList>
    </citation>
    <scope>NUCLEOTIDE SEQUENCE</scope>
    <source>
        <strain evidence="1">Hyas-2018</strain>
    </source>
</reference>
<comment type="caution">
    <text evidence="1">The sequence shown here is derived from an EMBL/GenBank/DDBJ whole genome shotgun (WGS) entry which is preliminary data.</text>
</comment>
<dbReference type="Proteomes" id="UP000821845">
    <property type="component" value="Chromosome 4"/>
</dbReference>
<protein>
    <submittedName>
        <fullName evidence="1">Uncharacterized protein</fullName>
    </submittedName>
</protein>